<reference evidence="3 4" key="1">
    <citation type="submission" date="2024-07" db="EMBL/GenBank/DDBJ databases">
        <authorList>
            <person name="Thanompreechachai J."/>
            <person name="Duangmal K."/>
        </authorList>
    </citation>
    <scope>NUCLEOTIDE SEQUENCE [LARGE SCALE GENOMIC DNA]</scope>
    <source>
        <strain evidence="3 4">LSe6-4</strain>
    </source>
</reference>
<accession>A0ABV4H5J7</accession>
<feature type="chain" id="PRO_5045965125" description="Phosphodiester glycosidase domain-containing protein" evidence="2">
    <location>
        <begin position="34"/>
        <end position="346"/>
    </location>
</feature>
<evidence type="ECO:0000313" key="4">
    <source>
        <dbReference type="Proteomes" id="UP001565927"/>
    </source>
</evidence>
<feature type="signal peptide" evidence="2">
    <location>
        <begin position="1"/>
        <end position="33"/>
    </location>
</feature>
<evidence type="ECO:0000313" key="3">
    <source>
        <dbReference type="EMBL" id="MEZ0165666.1"/>
    </source>
</evidence>
<keyword evidence="2" id="KW-0732">Signal</keyword>
<organism evidence="3 4">
    <name type="scientific">Kineococcus halophytocola</name>
    <dbReference type="NCBI Taxonomy" id="3234027"/>
    <lineage>
        <taxon>Bacteria</taxon>
        <taxon>Bacillati</taxon>
        <taxon>Actinomycetota</taxon>
        <taxon>Actinomycetes</taxon>
        <taxon>Kineosporiales</taxon>
        <taxon>Kineosporiaceae</taxon>
        <taxon>Kineococcus</taxon>
    </lineage>
</organism>
<evidence type="ECO:0000256" key="2">
    <source>
        <dbReference type="SAM" id="SignalP"/>
    </source>
</evidence>
<keyword evidence="4" id="KW-1185">Reference proteome</keyword>
<gene>
    <name evidence="3" type="ORF">AB2L27_12965</name>
</gene>
<evidence type="ECO:0008006" key="5">
    <source>
        <dbReference type="Google" id="ProtNLM"/>
    </source>
</evidence>
<comment type="caution">
    <text evidence="3">The sequence shown here is derived from an EMBL/GenBank/DDBJ whole genome shotgun (WGS) entry which is preliminary data.</text>
</comment>
<sequence>MTRPRRRRSALLPLTAAAALVLPLVAAAAPASAADPHPVTMPAGGPFSEGTAWRLDVREAPVAQNSRAVAAGIARQTAERYGGIAAFNVDRYSTSFRTVPADQRRVDVRWTNCQSFSFTPTGLLGEGGQFTDVPVPADAVPAAGTDGQLTIYSPSTDQLWEFWQAERKDSHWQACWGGRIDDVSRSQGRFSGTFGASASGLAVSGGTIGIEEVRRGSIEHAIALSLPELGRGTSYPASRGDGWVKGADSVKTGTRLRLPASLDVDALDLHPVARMVAEAAQRYGFIVTDTGGCTSVVAESPAAVEAATGEDPWEELLEGTPGGTSWPGSRGRPCRPCRRTTGSPEP</sequence>
<dbReference type="PROSITE" id="PS51318">
    <property type="entry name" value="TAT"/>
    <property type="match status" value="1"/>
</dbReference>
<dbReference type="RefSeq" id="WP_370441894.1">
    <property type="nucleotide sequence ID" value="NZ_JBGFTU010000014.1"/>
</dbReference>
<proteinExistence type="predicted"/>
<evidence type="ECO:0000256" key="1">
    <source>
        <dbReference type="SAM" id="MobiDB-lite"/>
    </source>
</evidence>
<protein>
    <recommendedName>
        <fullName evidence="5">Phosphodiester glycosidase domain-containing protein</fullName>
    </recommendedName>
</protein>
<name>A0ABV4H5J7_9ACTN</name>
<dbReference type="InterPro" id="IPR006311">
    <property type="entry name" value="TAT_signal"/>
</dbReference>
<dbReference type="EMBL" id="JBGFTU010000014">
    <property type="protein sequence ID" value="MEZ0165666.1"/>
    <property type="molecule type" value="Genomic_DNA"/>
</dbReference>
<dbReference type="Proteomes" id="UP001565927">
    <property type="component" value="Unassembled WGS sequence"/>
</dbReference>
<feature type="region of interest" description="Disordered" evidence="1">
    <location>
        <begin position="307"/>
        <end position="346"/>
    </location>
</feature>